<dbReference type="PANTHER" id="PTHR10194:SF150">
    <property type="entry name" value="RAS-GAP DOMAIN-CONTAINING PROTEIN"/>
    <property type="match status" value="1"/>
</dbReference>
<dbReference type="Gene3D" id="1.10.506.10">
    <property type="entry name" value="GTPase Activation - p120gap, domain 1"/>
    <property type="match status" value="1"/>
</dbReference>
<dbReference type="GeneID" id="14914029"/>
<evidence type="ECO:0000313" key="5">
    <source>
        <dbReference type="Proteomes" id="UP000011083"/>
    </source>
</evidence>
<accession>L8GK40</accession>
<dbReference type="InterPro" id="IPR039360">
    <property type="entry name" value="Ras_GTPase"/>
</dbReference>
<dbReference type="Proteomes" id="UP000011083">
    <property type="component" value="Unassembled WGS sequence"/>
</dbReference>
<dbReference type="Pfam" id="PF00616">
    <property type="entry name" value="RasGAP"/>
    <property type="match status" value="1"/>
</dbReference>
<dbReference type="InterPro" id="IPR001936">
    <property type="entry name" value="RasGAP_dom"/>
</dbReference>
<feature type="compositionally biased region" description="Low complexity" evidence="2">
    <location>
        <begin position="219"/>
        <end position="229"/>
    </location>
</feature>
<evidence type="ECO:0000256" key="2">
    <source>
        <dbReference type="SAM" id="MobiDB-lite"/>
    </source>
</evidence>
<organism evidence="4 5">
    <name type="scientific">Acanthamoeba castellanii (strain ATCC 30010 / Neff)</name>
    <dbReference type="NCBI Taxonomy" id="1257118"/>
    <lineage>
        <taxon>Eukaryota</taxon>
        <taxon>Amoebozoa</taxon>
        <taxon>Discosea</taxon>
        <taxon>Longamoebia</taxon>
        <taxon>Centramoebida</taxon>
        <taxon>Acanthamoebidae</taxon>
        <taxon>Acanthamoeba</taxon>
    </lineage>
</organism>
<gene>
    <name evidence="4" type="ORF">ACA1_245410</name>
</gene>
<feature type="compositionally biased region" description="Basic and acidic residues" evidence="2">
    <location>
        <begin position="35"/>
        <end position="45"/>
    </location>
</feature>
<dbReference type="CDD" id="cd04519">
    <property type="entry name" value="RasGAP"/>
    <property type="match status" value="1"/>
</dbReference>
<evidence type="ECO:0000259" key="3">
    <source>
        <dbReference type="PROSITE" id="PS50018"/>
    </source>
</evidence>
<dbReference type="VEuPathDB" id="AmoebaDB:ACA1_245410"/>
<name>L8GK40_ACACF</name>
<feature type="region of interest" description="Disordered" evidence="2">
    <location>
        <begin position="1"/>
        <end position="47"/>
    </location>
</feature>
<sequence>MVSAYMAIGESEKQNKKSERSVSTTTTTTATARNSAEEGKEETRGTHLMSTETCSKMITRYFHLVGDAYLHELLADLLIDIGKRRKKASNKAKKGHDNDNVLHFGMSRDTVVEIAQDAYAIIERIVQNLDRMPQPLRRVCQHIYAETARSGQGWHFVRLCLFYRFVFPSIVDSSQYEVFSEEVKDYDLQTYLVVVAKVLQSLCQLQEESAEGETEEEQPAAAGGEADQAQSHKANITKLMTKFMRQLLRKDDIDEATCAETGAKQTLKAPLGTAKALQALEQLSAHIKQKPPRLSLFADCSSPEYGERIRRLLQDVCALEDLPAPSPDAAPRANRYSSDKQRCLLC</sequence>
<dbReference type="InterPro" id="IPR008936">
    <property type="entry name" value="Rho_GTPase_activation_prot"/>
</dbReference>
<evidence type="ECO:0000313" key="4">
    <source>
        <dbReference type="EMBL" id="ELR13450.1"/>
    </source>
</evidence>
<dbReference type="RefSeq" id="XP_004335463.1">
    <property type="nucleotide sequence ID" value="XM_004335415.1"/>
</dbReference>
<feature type="region of interest" description="Disordered" evidence="2">
    <location>
        <begin position="209"/>
        <end position="231"/>
    </location>
</feature>
<dbReference type="KEGG" id="acan:ACA1_245410"/>
<feature type="compositionally biased region" description="Basic and acidic residues" evidence="2">
    <location>
        <begin position="10"/>
        <end position="20"/>
    </location>
</feature>
<feature type="compositionally biased region" description="Acidic residues" evidence="2">
    <location>
        <begin position="209"/>
        <end position="218"/>
    </location>
</feature>
<keyword evidence="5" id="KW-1185">Reference proteome</keyword>
<evidence type="ECO:0000256" key="1">
    <source>
        <dbReference type="ARBA" id="ARBA00022468"/>
    </source>
</evidence>
<dbReference type="PANTHER" id="PTHR10194">
    <property type="entry name" value="RAS GTPASE-ACTIVATING PROTEINS"/>
    <property type="match status" value="1"/>
</dbReference>
<dbReference type="AlphaFoldDB" id="L8GK40"/>
<dbReference type="EMBL" id="KB008093">
    <property type="protein sequence ID" value="ELR13450.1"/>
    <property type="molecule type" value="Genomic_DNA"/>
</dbReference>
<protein>
    <submittedName>
        <fullName evidence="4">GTPase-activator protein for Ras family GTPase</fullName>
    </submittedName>
</protein>
<reference evidence="4 5" key="1">
    <citation type="journal article" date="2013" name="Genome Biol.">
        <title>Genome of Acanthamoeba castellanii highlights extensive lateral gene transfer and early evolution of tyrosine kinase signaling.</title>
        <authorList>
            <person name="Clarke M."/>
            <person name="Lohan A.J."/>
            <person name="Liu B."/>
            <person name="Lagkouvardos I."/>
            <person name="Roy S."/>
            <person name="Zafar N."/>
            <person name="Bertelli C."/>
            <person name="Schilde C."/>
            <person name="Kianianmomeni A."/>
            <person name="Burglin T.R."/>
            <person name="Frech C."/>
            <person name="Turcotte B."/>
            <person name="Kopec K.O."/>
            <person name="Synnott J.M."/>
            <person name="Choo C."/>
            <person name="Paponov I."/>
            <person name="Finkler A."/>
            <person name="Soon Heng Tan C."/>
            <person name="Hutchins A.P."/>
            <person name="Weinmeier T."/>
            <person name="Rattei T."/>
            <person name="Chu J.S."/>
            <person name="Gimenez G."/>
            <person name="Irimia M."/>
            <person name="Rigden D.J."/>
            <person name="Fitzpatrick D.A."/>
            <person name="Lorenzo-Morales J."/>
            <person name="Bateman A."/>
            <person name="Chiu C.H."/>
            <person name="Tang P."/>
            <person name="Hegemann P."/>
            <person name="Fromm H."/>
            <person name="Raoult D."/>
            <person name="Greub G."/>
            <person name="Miranda-Saavedra D."/>
            <person name="Chen N."/>
            <person name="Nash P."/>
            <person name="Ginger M.L."/>
            <person name="Horn M."/>
            <person name="Schaap P."/>
            <person name="Caler L."/>
            <person name="Loftus B."/>
        </authorList>
    </citation>
    <scope>NUCLEOTIDE SEQUENCE [LARGE SCALE GENOMIC DNA]</scope>
    <source>
        <strain evidence="4 5">Neff</strain>
    </source>
</reference>
<feature type="domain" description="Ras-GAP" evidence="3">
    <location>
        <begin position="55"/>
        <end position="204"/>
    </location>
</feature>
<dbReference type="PROSITE" id="PS50018">
    <property type="entry name" value="RAS_GTPASE_ACTIV_2"/>
    <property type="match status" value="1"/>
</dbReference>
<dbReference type="SUPFAM" id="SSF48350">
    <property type="entry name" value="GTPase activation domain, GAP"/>
    <property type="match status" value="1"/>
</dbReference>
<dbReference type="GO" id="GO:0005096">
    <property type="term" value="F:GTPase activator activity"/>
    <property type="evidence" value="ECO:0007669"/>
    <property type="project" value="UniProtKB-KW"/>
</dbReference>
<proteinExistence type="predicted"/>
<keyword evidence="1" id="KW-0343">GTPase activation</keyword>